<evidence type="ECO:0000256" key="1">
    <source>
        <dbReference type="SAM" id="Phobius"/>
    </source>
</evidence>
<keyword evidence="3" id="KW-1185">Reference proteome</keyword>
<keyword evidence="1" id="KW-0472">Membrane</keyword>
<dbReference type="OrthoDB" id="7596611at2"/>
<dbReference type="RefSeq" id="WP_146571239.1">
    <property type="nucleotide sequence ID" value="NZ_CP042306.1"/>
</dbReference>
<evidence type="ECO:0000313" key="2">
    <source>
        <dbReference type="EMBL" id="QDZ07605.1"/>
    </source>
</evidence>
<feature type="transmembrane region" description="Helical" evidence="1">
    <location>
        <begin position="137"/>
        <end position="156"/>
    </location>
</feature>
<accession>A0A5B8LII3</accession>
<reference evidence="2 3" key="1">
    <citation type="submission" date="2019-07" db="EMBL/GenBank/DDBJ databases">
        <title>Full genome sequence of Sphingomonas sp. 4R-6-7(HKS19).</title>
        <authorList>
            <person name="Im W.-T."/>
        </authorList>
    </citation>
    <scope>NUCLEOTIDE SEQUENCE [LARGE SCALE GENOMIC DNA]</scope>
    <source>
        <strain evidence="2 3">HKS19</strain>
    </source>
</reference>
<organism evidence="2 3">
    <name type="scientific">Sphingomonas panacisoli</name>
    <dbReference type="NCBI Taxonomy" id="1813879"/>
    <lineage>
        <taxon>Bacteria</taxon>
        <taxon>Pseudomonadati</taxon>
        <taxon>Pseudomonadota</taxon>
        <taxon>Alphaproteobacteria</taxon>
        <taxon>Sphingomonadales</taxon>
        <taxon>Sphingomonadaceae</taxon>
        <taxon>Sphingomonas</taxon>
    </lineage>
</organism>
<keyword evidence="1" id="KW-0812">Transmembrane</keyword>
<feature type="transmembrane region" description="Helical" evidence="1">
    <location>
        <begin position="96"/>
        <end position="117"/>
    </location>
</feature>
<name>A0A5B8LII3_9SPHN</name>
<gene>
    <name evidence="2" type="ORF">FPZ24_08975</name>
</gene>
<keyword evidence="1" id="KW-1133">Transmembrane helix</keyword>
<dbReference type="EMBL" id="CP042306">
    <property type="protein sequence ID" value="QDZ07605.1"/>
    <property type="molecule type" value="Genomic_DNA"/>
</dbReference>
<feature type="transmembrane region" description="Helical" evidence="1">
    <location>
        <begin position="21"/>
        <end position="43"/>
    </location>
</feature>
<evidence type="ECO:0000313" key="3">
    <source>
        <dbReference type="Proteomes" id="UP000315673"/>
    </source>
</evidence>
<sequence>MLRVIHPEQGALGMANVILKSALVLIGCLIAGDIAGVLFLVFVEVLPFELFSTPLTYVVWFVFGIFVGLSAYGVAGEWSSPKRDGGDWFALPQAKQTGWVIVATQTVVLVALGYAFHRLYWSQGVAGEYYVPDSAPHSITYAVAVLGAVIAARSMFTPTPTEI</sequence>
<dbReference type="Proteomes" id="UP000315673">
    <property type="component" value="Chromosome"/>
</dbReference>
<protein>
    <submittedName>
        <fullName evidence="2">Uncharacterized protein</fullName>
    </submittedName>
</protein>
<dbReference type="AlphaFoldDB" id="A0A5B8LII3"/>
<dbReference type="KEGG" id="spai:FPZ24_08975"/>
<proteinExistence type="predicted"/>
<feature type="transmembrane region" description="Helical" evidence="1">
    <location>
        <begin position="55"/>
        <end position="75"/>
    </location>
</feature>